<organism evidence="2 3">
    <name type="scientific">Hibiscus trionum</name>
    <name type="common">Flower of an hour</name>
    <dbReference type="NCBI Taxonomy" id="183268"/>
    <lineage>
        <taxon>Eukaryota</taxon>
        <taxon>Viridiplantae</taxon>
        <taxon>Streptophyta</taxon>
        <taxon>Embryophyta</taxon>
        <taxon>Tracheophyta</taxon>
        <taxon>Spermatophyta</taxon>
        <taxon>Magnoliopsida</taxon>
        <taxon>eudicotyledons</taxon>
        <taxon>Gunneridae</taxon>
        <taxon>Pentapetalae</taxon>
        <taxon>rosids</taxon>
        <taxon>malvids</taxon>
        <taxon>Malvales</taxon>
        <taxon>Malvaceae</taxon>
        <taxon>Malvoideae</taxon>
        <taxon>Hibiscus</taxon>
    </lineage>
</organism>
<dbReference type="PANTHER" id="PTHR47481">
    <property type="match status" value="1"/>
</dbReference>
<name>A0A9W7M7V7_HIBTR</name>
<dbReference type="Pfam" id="PF14223">
    <property type="entry name" value="Retrotran_gag_2"/>
    <property type="match status" value="1"/>
</dbReference>
<sequence length="107" mass="12166">MQAIKTKADELVTLGKPLDAEDLIEKVLDGLDDSYQPVIDVVNNQETLITFDELHEKLINRELSLNTVFFGDQSRLIQRTPTAPINDPTDHTHRLSHRNKIDQCGPF</sequence>
<keyword evidence="3" id="KW-1185">Reference proteome</keyword>
<dbReference type="AlphaFoldDB" id="A0A9W7M7V7"/>
<evidence type="ECO:0000313" key="2">
    <source>
        <dbReference type="EMBL" id="GMI90814.1"/>
    </source>
</evidence>
<dbReference type="EMBL" id="BSYR01000024">
    <property type="protein sequence ID" value="GMI90814.1"/>
    <property type="molecule type" value="Genomic_DNA"/>
</dbReference>
<feature type="region of interest" description="Disordered" evidence="1">
    <location>
        <begin position="80"/>
        <end position="107"/>
    </location>
</feature>
<dbReference type="PANTHER" id="PTHR47481:SF22">
    <property type="entry name" value="RETROTRANSPOSON GAG DOMAIN-CONTAINING PROTEIN"/>
    <property type="match status" value="1"/>
</dbReference>
<comment type="caution">
    <text evidence="2">The sequence shown here is derived from an EMBL/GenBank/DDBJ whole genome shotgun (WGS) entry which is preliminary data.</text>
</comment>
<reference evidence="2" key="1">
    <citation type="submission" date="2023-05" db="EMBL/GenBank/DDBJ databases">
        <title>Genome and transcriptome analyses reveal genes involved in the formation of fine ridges on petal epidermal cells in Hibiscus trionum.</title>
        <authorList>
            <person name="Koshimizu S."/>
            <person name="Masuda S."/>
            <person name="Ishii T."/>
            <person name="Shirasu K."/>
            <person name="Hoshino A."/>
            <person name="Arita M."/>
        </authorList>
    </citation>
    <scope>NUCLEOTIDE SEQUENCE</scope>
    <source>
        <strain evidence="2">Hamamatsu line</strain>
    </source>
</reference>
<gene>
    <name evidence="2" type="ORF">HRI_002750700</name>
</gene>
<evidence type="ECO:0000256" key="1">
    <source>
        <dbReference type="SAM" id="MobiDB-lite"/>
    </source>
</evidence>
<dbReference type="OrthoDB" id="1002534at2759"/>
<protein>
    <submittedName>
        <fullName evidence="2">Uncharacterized protein</fullName>
    </submittedName>
</protein>
<proteinExistence type="predicted"/>
<accession>A0A9W7M7V7</accession>
<dbReference type="Proteomes" id="UP001165190">
    <property type="component" value="Unassembled WGS sequence"/>
</dbReference>
<evidence type="ECO:0000313" key="3">
    <source>
        <dbReference type="Proteomes" id="UP001165190"/>
    </source>
</evidence>